<sequence length="109" mass="11555">MCSILSPAGSPEASRSVGAYCHTDSGLAAATPVGGEAEPEGNPVTPEQEVEAGSYAVRYWGGPLDGGEERIACPYPPRSLNGYGLSHSKLGRYYVYTWAKRMRSQADSV</sequence>
<evidence type="ECO:0000256" key="1">
    <source>
        <dbReference type="SAM" id="MobiDB-lite"/>
    </source>
</evidence>
<feature type="region of interest" description="Disordered" evidence="1">
    <location>
        <begin position="28"/>
        <end position="48"/>
    </location>
</feature>
<gene>
    <name evidence="2" type="ORF">GCM10011583_66060</name>
</gene>
<evidence type="ECO:0000313" key="3">
    <source>
        <dbReference type="Proteomes" id="UP000660265"/>
    </source>
</evidence>
<protein>
    <submittedName>
        <fullName evidence="2">Uncharacterized protein</fullName>
    </submittedName>
</protein>
<organism evidence="2 3">
    <name type="scientific">Streptomyces camponoticapitis</name>
    <dbReference type="NCBI Taxonomy" id="1616125"/>
    <lineage>
        <taxon>Bacteria</taxon>
        <taxon>Bacillati</taxon>
        <taxon>Actinomycetota</taxon>
        <taxon>Actinomycetes</taxon>
        <taxon>Kitasatosporales</taxon>
        <taxon>Streptomycetaceae</taxon>
        <taxon>Streptomyces</taxon>
    </lineage>
</organism>
<evidence type="ECO:0000313" key="2">
    <source>
        <dbReference type="EMBL" id="GGK24782.1"/>
    </source>
</evidence>
<accession>A0ABQ2ETC5</accession>
<comment type="caution">
    <text evidence="2">The sequence shown here is derived from an EMBL/GenBank/DDBJ whole genome shotgun (WGS) entry which is preliminary data.</text>
</comment>
<dbReference type="EMBL" id="BMMV01000030">
    <property type="protein sequence ID" value="GGK24782.1"/>
    <property type="molecule type" value="Genomic_DNA"/>
</dbReference>
<reference evidence="3" key="1">
    <citation type="journal article" date="2019" name="Int. J. Syst. Evol. Microbiol.">
        <title>The Global Catalogue of Microorganisms (GCM) 10K type strain sequencing project: providing services to taxonomists for standard genome sequencing and annotation.</title>
        <authorList>
            <consortium name="The Broad Institute Genomics Platform"/>
            <consortium name="The Broad Institute Genome Sequencing Center for Infectious Disease"/>
            <person name="Wu L."/>
            <person name="Ma J."/>
        </authorList>
    </citation>
    <scope>NUCLEOTIDE SEQUENCE [LARGE SCALE GENOMIC DNA]</scope>
    <source>
        <strain evidence="3">CGMCC 4.7275</strain>
    </source>
</reference>
<keyword evidence="3" id="KW-1185">Reference proteome</keyword>
<dbReference type="Proteomes" id="UP000660265">
    <property type="component" value="Unassembled WGS sequence"/>
</dbReference>
<proteinExistence type="predicted"/>
<name>A0ABQ2ETC5_9ACTN</name>